<dbReference type="InterPro" id="IPR006230">
    <property type="entry name" value="MutL"/>
</dbReference>
<accession>A0A7Y9RUY0</accession>
<organism evidence="1 2">
    <name type="scientific">Nocardioides perillae</name>
    <dbReference type="NCBI Taxonomy" id="1119534"/>
    <lineage>
        <taxon>Bacteria</taxon>
        <taxon>Bacillati</taxon>
        <taxon>Actinomycetota</taxon>
        <taxon>Actinomycetes</taxon>
        <taxon>Propionibacteriales</taxon>
        <taxon>Nocardioidaceae</taxon>
        <taxon>Nocardioides</taxon>
    </lineage>
</organism>
<dbReference type="Proteomes" id="UP000544110">
    <property type="component" value="Unassembled WGS sequence"/>
</dbReference>
<dbReference type="RefSeq" id="WP_179518986.1">
    <property type="nucleotide sequence ID" value="NZ_JACCAC010000001.1"/>
</dbReference>
<dbReference type="EMBL" id="JACCAC010000001">
    <property type="protein sequence ID" value="NYG56785.1"/>
    <property type="molecule type" value="Genomic_DNA"/>
</dbReference>
<dbReference type="SUPFAM" id="SSF53067">
    <property type="entry name" value="Actin-like ATPase domain"/>
    <property type="match status" value="1"/>
</dbReference>
<protein>
    <submittedName>
        <fullName evidence="1">Uncharacterized protein (TIGR01319 family)</fullName>
    </submittedName>
</protein>
<dbReference type="AlphaFoldDB" id="A0A7Y9RUY0"/>
<name>A0A7Y9RUY0_9ACTN</name>
<dbReference type="NCBIfam" id="TIGR01319">
    <property type="entry name" value="glmL_fam"/>
    <property type="match status" value="1"/>
</dbReference>
<proteinExistence type="predicted"/>
<evidence type="ECO:0000313" key="1">
    <source>
        <dbReference type="EMBL" id="NYG56785.1"/>
    </source>
</evidence>
<reference evidence="1 2" key="1">
    <citation type="submission" date="2020-07" db="EMBL/GenBank/DDBJ databases">
        <title>Sequencing the genomes of 1000 actinobacteria strains.</title>
        <authorList>
            <person name="Klenk H.-P."/>
        </authorList>
    </citation>
    <scope>NUCLEOTIDE SEQUENCE [LARGE SCALE GENOMIC DNA]</scope>
    <source>
        <strain evidence="1 2">DSM 24552</strain>
    </source>
</reference>
<dbReference type="InterPro" id="IPR043129">
    <property type="entry name" value="ATPase_NBD"/>
</dbReference>
<sequence length="485" mass="47802">MPSADDRPPARLEGLVVCADVGSTFTKALLVDLDAPGGATVVASAEHRTTVSTDVLDGYAACVASLAEADARATTAPALACSSAGGGLRIAVVGGEQLVTAEAGRRVALSSGGAVVCVVAAGAPAGLAALPAELAAARADVVLLTGGTDGGNRAVLVEAATALVAAGWTGPVVVAGNAEAVPEVQGVLEAGGVPHVVAPNVVPRIGRLAPEGARAAVREVFLRHVIGGKGLSRSPAFAAMVRGATPDLVLGGVELLARGAGPDRPGVGDVVVVDVGGATTDVHSVVEPDPDTAFSGVDGLSRDVAGTTAVARTVEGDLGMRWSAPTTVAAVAGGPHAVDRLADAAQVRQDDPGFLPTTPADADDEEALARAAVGEALRRHAGRARVVVGPGGRVVERSGTDLREVRLVVASGGALRHGRPGVAGRVLAGSVGPDAGGGAGWQLPREARVVVDEVSLLAAAGLLRDLRPDAAYALVSRLAAVAVAS</sequence>
<comment type="caution">
    <text evidence="1">The sequence shown here is derived from an EMBL/GenBank/DDBJ whole genome shotgun (WGS) entry which is preliminary data.</text>
</comment>
<dbReference type="Pfam" id="PF13941">
    <property type="entry name" value="MutL"/>
    <property type="match status" value="1"/>
</dbReference>
<evidence type="ECO:0000313" key="2">
    <source>
        <dbReference type="Proteomes" id="UP000544110"/>
    </source>
</evidence>
<keyword evidence="2" id="KW-1185">Reference proteome</keyword>
<gene>
    <name evidence="1" type="ORF">BJ989_003089</name>
</gene>